<comment type="caution">
    <text evidence="1">The sequence shown here is derived from an EMBL/GenBank/DDBJ whole genome shotgun (WGS) entry which is preliminary data.</text>
</comment>
<keyword evidence="2" id="KW-1185">Reference proteome</keyword>
<name>A0ACC1S2R5_9HYPO</name>
<sequence>MATSSDWQVIVARKREQRASLIPRDWQIELDDKTPEYNPLQKLVTSRVLTQEELKLTDYTEHDAVATLNLLANGSISAESLVTAFCKRAAAADSLTNFITEVNFERAIQCAKELDSHFAQTGRRVGPLHGLPITVKDHLDVEGLDSSAGIASFCFDPAKSNSYLVQILVDAGAVVIAKTNVPQTCLAADSINVVFGRTLNAHNSSFGAGGSSGGEGTALAMGASLLGIGSDGAGSARMPAMANGIIGYRPSGYRLPADGRSILDPGMIGISQMGPVATFGLMGHSIRDIRVVSQVISEAKPWEKDPFLYPSPWLSITAPAKPRIGIWAIDVPNNFCHLFPPVRRGYMVAQERLRRAGYELVEFLPPDMSEVWDLCKAFIHVQGITALTKEIDKEPTMKIVEDTGILRSKWSKGLTINDVHELNQKLARLNVQMKQAWNASGHHLDALLWVTSPNTALPLDEWRDTTFTTVFNAVDWPAISLPLNMSCDKHLDVPYANFQPFSAEDARLQALYEPERFHGLPLSVQLIGQRFEDEKLLAIAEGNHPVLPNNGYGMHCPRRESLIKVNGEEIPADSTCTYSSLHIRLQRFDRAGNEGCQPIELGSLAKTLSWTDDHGPWSGMLSGDGSSTRSHRRFPLSKYEVDNGFTSWSFSAGSSRAGTARRLDGDLNAQIEQKEISETTRKQLKAERKQYHVKKRRIEGAKLREIQKGHFGTSLSNRHLQGLANLQKNDAAVELFCHLPYPDFDASQVAFTPLIMDHTRLVSYRSEYILSKIRDDVWTKLESYTSRNSPLTPLSTCISTSAGRDG</sequence>
<evidence type="ECO:0000313" key="2">
    <source>
        <dbReference type="Proteomes" id="UP001148629"/>
    </source>
</evidence>
<accession>A0ACC1S2R5</accession>
<protein>
    <submittedName>
        <fullName evidence="1">Uncharacterized protein</fullName>
    </submittedName>
</protein>
<proteinExistence type="predicted"/>
<reference evidence="1" key="1">
    <citation type="submission" date="2022-08" db="EMBL/GenBank/DDBJ databases">
        <title>Genome Sequence of Fusarium decemcellulare.</title>
        <authorList>
            <person name="Buettner E."/>
        </authorList>
    </citation>
    <scope>NUCLEOTIDE SEQUENCE</scope>
    <source>
        <strain evidence="1">Babe19</strain>
    </source>
</reference>
<organism evidence="1 2">
    <name type="scientific">Fusarium decemcellulare</name>
    <dbReference type="NCBI Taxonomy" id="57161"/>
    <lineage>
        <taxon>Eukaryota</taxon>
        <taxon>Fungi</taxon>
        <taxon>Dikarya</taxon>
        <taxon>Ascomycota</taxon>
        <taxon>Pezizomycotina</taxon>
        <taxon>Sordariomycetes</taxon>
        <taxon>Hypocreomycetidae</taxon>
        <taxon>Hypocreales</taxon>
        <taxon>Nectriaceae</taxon>
        <taxon>Fusarium</taxon>
        <taxon>Fusarium decemcellulare species complex</taxon>
    </lineage>
</organism>
<gene>
    <name evidence="1" type="ORF">NM208_g9203</name>
</gene>
<evidence type="ECO:0000313" key="1">
    <source>
        <dbReference type="EMBL" id="KAJ3530718.1"/>
    </source>
</evidence>
<dbReference type="EMBL" id="JANRMS010001139">
    <property type="protein sequence ID" value="KAJ3530718.1"/>
    <property type="molecule type" value="Genomic_DNA"/>
</dbReference>
<dbReference type="Proteomes" id="UP001148629">
    <property type="component" value="Unassembled WGS sequence"/>
</dbReference>